<gene>
    <name evidence="3" type="ORF">Q9K01_13415</name>
</gene>
<keyword evidence="4" id="KW-1185">Reference proteome</keyword>
<feature type="domain" description="YdbS-like PH" evidence="2">
    <location>
        <begin position="71"/>
        <end position="149"/>
    </location>
</feature>
<dbReference type="Proteomes" id="UP001235664">
    <property type="component" value="Unassembled WGS sequence"/>
</dbReference>
<proteinExistence type="predicted"/>
<evidence type="ECO:0000313" key="3">
    <source>
        <dbReference type="EMBL" id="MDP4540625.1"/>
    </source>
</evidence>
<evidence type="ECO:0000256" key="1">
    <source>
        <dbReference type="SAM" id="Phobius"/>
    </source>
</evidence>
<evidence type="ECO:0000313" key="4">
    <source>
        <dbReference type="Proteomes" id="UP001235664"/>
    </source>
</evidence>
<accession>A0ABT9HCL6</accession>
<dbReference type="PANTHER" id="PTHR34473">
    <property type="entry name" value="UPF0699 TRANSMEMBRANE PROTEIN YDBS"/>
    <property type="match status" value="1"/>
</dbReference>
<evidence type="ECO:0000259" key="2">
    <source>
        <dbReference type="Pfam" id="PF03703"/>
    </source>
</evidence>
<protein>
    <submittedName>
        <fullName evidence="3">PH domain-containing protein</fullName>
    </submittedName>
</protein>
<dbReference type="InterPro" id="IPR005182">
    <property type="entry name" value="YdbS-like_PH"/>
</dbReference>
<comment type="caution">
    <text evidence="3">The sequence shown here is derived from an EMBL/GenBank/DDBJ whole genome shotgun (WGS) entry which is preliminary data.</text>
</comment>
<dbReference type="PANTHER" id="PTHR34473:SF2">
    <property type="entry name" value="UPF0699 TRANSMEMBRANE PROTEIN YDBT"/>
    <property type="match status" value="1"/>
</dbReference>
<name>A0ABT9HCL6_9SPHN</name>
<reference evidence="3 4" key="1">
    <citation type="submission" date="2023-08" db="EMBL/GenBank/DDBJ databases">
        <title>genomic of DY56.</title>
        <authorList>
            <person name="Wang Y."/>
        </authorList>
    </citation>
    <scope>NUCLEOTIDE SEQUENCE [LARGE SCALE GENOMIC DNA]</scope>
    <source>
        <strain evidence="3 4">DY56-A-20</strain>
    </source>
</reference>
<feature type="transmembrane region" description="Helical" evidence="1">
    <location>
        <begin position="21"/>
        <end position="40"/>
    </location>
</feature>
<keyword evidence="1" id="KW-1133">Transmembrane helix</keyword>
<dbReference type="EMBL" id="JAVAIL010000005">
    <property type="protein sequence ID" value="MDP4540625.1"/>
    <property type="molecule type" value="Genomic_DNA"/>
</dbReference>
<sequence>MDDPIEDDGPLTPLDPAYRSVMRIVTAIWLAILLVPVIAAEVVIPGWHGVVAVPYLLLASAILLRLPQRRWQARGYVMADERLRVVRGLLFHSDTVVPFGRVQHIDVDQGPLERAYEIATLTVHTAGSHNASVHLPGLKHADALAMRDAIRAAIRRDTL</sequence>
<feature type="transmembrane region" description="Helical" evidence="1">
    <location>
        <begin position="46"/>
        <end position="64"/>
    </location>
</feature>
<keyword evidence="1" id="KW-0812">Transmembrane</keyword>
<dbReference type="RefSeq" id="WP_305930629.1">
    <property type="nucleotide sequence ID" value="NZ_JAVAIL010000005.1"/>
</dbReference>
<organism evidence="3 4">
    <name type="scientific">Qipengyuania benthica</name>
    <dbReference type="NCBI Taxonomy" id="3067651"/>
    <lineage>
        <taxon>Bacteria</taxon>
        <taxon>Pseudomonadati</taxon>
        <taxon>Pseudomonadota</taxon>
        <taxon>Alphaproteobacteria</taxon>
        <taxon>Sphingomonadales</taxon>
        <taxon>Erythrobacteraceae</taxon>
        <taxon>Qipengyuania</taxon>
    </lineage>
</organism>
<dbReference type="Pfam" id="PF03703">
    <property type="entry name" value="bPH_2"/>
    <property type="match status" value="1"/>
</dbReference>
<keyword evidence="1" id="KW-0472">Membrane</keyword>